<keyword evidence="1" id="KW-0812">Transmembrane</keyword>
<name>A0A5C6UI21_9SPHN</name>
<keyword evidence="2" id="KW-0969">Cilium</keyword>
<feature type="transmembrane region" description="Helical" evidence="1">
    <location>
        <begin position="15"/>
        <end position="34"/>
    </location>
</feature>
<dbReference type="Proteomes" id="UP000321250">
    <property type="component" value="Unassembled WGS sequence"/>
</dbReference>
<reference evidence="2 3" key="1">
    <citation type="journal article" date="2013" name="Antonie Van Leeuwenhoek">
        <title>Sphingomonas ginsenosidivorax sp. nov., with the ability to transform ginsenosides.</title>
        <authorList>
            <person name="Jin X.F."/>
            <person name="Kim J.K."/>
            <person name="Liu Q.M."/>
            <person name="Kang M.S."/>
            <person name="He D."/>
            <person name="Jin F.X."/>
            <person name="Kim S.C."/>
            <person name="Im W.T."/>
        </authorList>
    </citation>
    <scope>NUCLEOTIDE SEQUENCE [LARGE SCALE GENOMIC DNA]</scope>
    <source>
        <strain evidence="2 3">KHI67</strain>
    </source>
</reference>
<keyword evidence="3" id="KW-1185">Reference proteome</keyword>
<keyword evidence="1" id="KW-1133">Transmembrane helix</keyword>
<accession>A0A5C6UI21</accession>
<protein>
    <submittedName>
        <fullName evidence="2">Flagellar motor protein MotB</fullName>
    </submittedName>
</protein>
<dbReference type="RefSeq" id="WP_147083726.1">
    <property type="nucleotide sequence ID" value="NZ_VOQR01000001.1"/>
</dbReference>
<keyword evidence="2" id="KW-0282">Flagellum</keyword>
<evidence type="ECO:0000313" key="2">
    <source>
        <dbReference type="EMBL" id="TXC72452.1"/>
    </source>
</evidence>
<comment type="caution">
    <text evidence="2">The sequence shown here is derived from an EMBL/GenBank/DDBJ whole genome shotgun (WGS) entry which is preliminary data.</text>
</comment>
<evidence type="ECO:0000256" key="1">
    <source>
        <dbReference type="SAM" id="Phobius"/>
    </source>
</evidence>
<organism evidence="2 3">
    <name type="scientific">Sphingomonas ginsenosidivorax</name>
    <dbReference type="NCBI Taxonomy" id="862135"/>
    <lineage>
        <taxon>Bacteria</taxon>
        <taxon>Pseudomonadati</taxon>
        <taxon>Pseudomonadota</taxon>
        <taxon>Alphaproteobacteria</taxon>
        <taxon>Sphingomonadales</taxon>
        <taxon>Sphingomonadaceae</taxon>
        <taxon>Sphingomonas</taxon>
    </lineage>
</organism>
<dbReference type="OrthoDB" id="7585963at2"/>
<dbReference type="AlphaFoldDB" id="A0A5C6UI21"/>
<sequence length="176" mass="17917">MTEFDFPAAPAGRPLWLITLADLALLLVGFFVLVQATQHVDRRALADGFRAGFGAGVDQRTEQAIPVAAAGMMNFAAGSATLPGSGDGLVAWAREAARDPRVMLTVTGSVDGSPGDVDPATGSGAVLAADRARVVAALLAAVVPPGRMMITTTTHAGHRAAMVNQGFAGAAPEPTR</sequence>
<gene>
    <name evidence="2" type="ORF">FSB78_16970</name>
</gene>
<proteinExistence type="predicted"/>
<keyword evidence="1" id="KW-0472">Membrane</keyword>
<dbReference type="EMBL" id="VOQR01000001">
    <property type="protein sequence ID" value="TXC72452.1"/>
    <property type="molecule type" value="Genomic_DNA"/>
</dbReference>
<evidence type="ECO:0000313" key="3">
    <source>
        <dbReference type="Proteomes" id="UP000321250"/>
    </source>
</evidence>
<keyword evidence="2" id="KW-0966">Cell projection</keyword>